<protein>
    <submittedName>
        <fullName evidence="1">Uncharacterized protein</fullName>
    </submittedName>
</protein>
<dbReference type="AlphaFoldDB" id="A0AAV9QY81"/>
<evidence type="ECO:0000313" key="1">
    <source>
        <dbReference type="EMBL" id="KAK5601082.1"/>
    </source>
</evidence>
<organism evidence="1 2">
    <name type="scientific">Crenichthys baileyi</name>
    <name type="common">White River springfish</name>
    <dbReference type="NCBI Taxonomy" id="28760"/>
    <lineage>
        <taxon>Eukaryota</taxon>
        <taxon>Metazoa</taxon>
        <taxon>Chordata</taxon>
        <taxon>Craniata</taxon>
        <taxon>Vertebrata</taxon>
        <taxon>Euteleostomi</taxon>
        <taxon>Actinopterygii</taxon>
        <taxon>Neopterygii</taxon>
        <taxon>Teleostei</taxon>
        <taxon>Neoteleostei</taxon>
        <taxon>Acanthomorphata</taxon>
        <taxon>Ovalentaria</taxon>
        <taxon>Atherinomorphae</taxon>
        <taxon>Cyprinodontiformes</taxon>
        <taxon>Goodeidae</taxon>
        <taxon>Crenichthys</taxon>
    </lineage>
</organism>
<sequence>MSINSNLMMSHAVHKTLCDTLKLSAHFQQRTYCLNPRHGEVELFVVMISKCDQHDEDCLKTNSDLTRNEAEGDDSSGVPLESEMCKKYLKTQITEDSIIIPAEDTREAYQVDPFDEIQTDLRGWVSNICKESSSAFQNVVRNNSDNPISLLFYQLNKGTTREVPFVSPDISVLMDSGMAQLDTSVENGLFLPESPCLRPLPKESECPVEFKTGASISGKMLCAGTVTHSYSIGDRAWIDTDLANTTQFPLSEFPPIVALQGKTFTLRFYRGRSLKPGRPLPLARMMVGPSEEIPLTSSHPGVQYCFCSSKRDPWYST</sequence>
<gene>
    <name evidence="1" type="ORF">CRENBAI_004417</name>
</gene>
<comment type="caution">
    <text evidence="1">The sequence shown here is derived from an EMBL/GenBank/DDBJ whole genome shotgun (WGS) entry which is preliminary data.</text>
</comment>
<accession>A0AAV9QY81</accession>
<dbReference type="Proteomes" id="UP001311232">
    <property type="component" value="Unassembled WGS sequence"/>
</dbReference>
<name>A0AAV9QY81_9TELE</name>
<reference evidence="1 2" key="1">
    <citation type="submission" date="2021-06" db="EMBL/GenBank/DDBJ databases">
        <authorList>
            <person name="Palmer J.M."/>
        </authorList>
    </citation>
    <scope>NUCLEOTIDE SEQUENCE [LARGE SCALE GENOMIC DNA]</scope>
    <source>
        <strain evidence="1 2">MEX-2019</strain>
        <tissue evidence="1">Muscle</tissue>
    </source>
</reference>
<dbReference type="EMBL" id="JAHHUM010002719">
    <property type="protein sequence ID" value="KAK5601082.1"/>
    <property type="molecule type" value="Genomic_DNA"/>
</dbReference>
<evidence type="ECO:0000313" key="2">
    <source>
        <dbReference type="Proteomes" id="UP001311232"/>
    </source>
</evidence>
<keyword evidence="2" id="KW-1185">Reference proteome</keyword>
<proteinExistence type="predicted"/>